<dbReference type="InterPro" id="IPR018728">
    <property type="entry name" value="DUF2268"/>
</dbReference>
<accession>A0ABU5CJR8</accession>
<evidence type="ECO:0000259" key="1">
    <source>
        <dbReference type="Pfam" id="PF10026"/>
    </source>
</evidence>
<organism evidence="2 3">
    <name type="scientific">Tigheibacillus jepli</name>
    <dbReference type="NCBI Taxonomy" id="3035914"/>
    <lineage>
        <taxon>Bacteria</taxon>
        <taxon>Bacillati</taxon>
        <taxon>Bacillota</taxon>
        <taxon>Bacilli</taxon>
        <taxon>Bacillales</taxon>
        <taxon>Bacillaceae</taxon>
        <taxon>Tigheibacillus</taxon>
    </lineage>
</organism>
<sequence>MPILQTDDWLRKSYNDPIKLCENFLPYFTNSTPQEIHYHLSMSGMYRRPSTSNEKIVDSLHAIHAWDVIEKEKERLQSLWDGPDVPIFILPVDDQNRLMLRKFHGKSGITYADKVFLFISKENSKEGLRALFTHEYNHACRMQRFKKNEANYRLLDSVIMEGLAEHAVEEQVGKDFTADWTSYYSEKQLQQFWKRWIEPNRDLPKFKREHNDLLFGARFYPSMLGYCVGYYLVKKYAQAKQLSAKKLLCIPSREIAENV</sequence>
<evidence type="ECO:0000313" key="2">
    <source>
        <dbReference type="EMBL" id="MDY0406092.1"/>
    </source>
</evidence>
<comment type="caution">
    <text evidence="2">The sequence shown here is derived from an EMBL/GenBank/DDBJ whole genome shotgun (WGS) entry which is preliminary data.</text>
</comment>
<gene>
    <name evidence="2" type="ORF">P5G51_012445</name>
</gene>
<name>A0ABU5CJR8_9BACI</name>
<dbReference type="Pfam" id="PF10026">
    <property type="entry name" value="DUF2268"/>
    <property type="match status" value="1"/>
</dbReference>
<evidence type="ECO:0000313" key="3">
    <source>
        <dbReference type="Proteomes" id="UP001228376"/>
    </source>
</evidence>
<dbReference type="Proteomes" id="UP001228376">
    <property type="component" value="Unassembled WGS sequence"/>
</dbReference>
<feature type="domain" description="DUF2268" evidence="1">
    <location>
        <begin position="66"/>
        <end position="256"/>
    </location>
</feature>
<proteinExistence type="predicted"/>
<dbReference type="RefSeq" id="WP_306066191.1">
    <property type="nucleotide sequence ID" value="NZ_JAROCA020000001.1"/>
</dbReference>
<reference evidence="2 3" key="1">
    <citation type="submission" date="2023-10" db="EMBL/GenBank/DDBJ databases">
        <title>179-bfca-hs.</title>
        <authorList>
            <person name="Miliotis G."/>
            <person name="Sengupta P."/>
            <person name="Hameed A."/>
            <person name="Chuvochina M."/>
            <person name="Mcdonagh F."/>
            <person name="Simpson A.C."/>
            <person name="Singh N.K."/>
            <person name="Rekha P.D."/>
            <person name="Raman K."/>
            <person name="Hugenholtz P."/>
            <person name="Venkateswaran K."/>
        </authorList>
    </citation>
    <scope>NUCLEOTIDE SEQUENCE [LARGE SCALE GENOMIC DNA]</scope>
    <source>
        <strain evidence="2 3">179-BFC-A-HS</strain>
    </source>
</reference>
<protein>
    <submittedName>
        <fullName evidence="2">DUF2268 domain-containing protein</fullName>
    </submittedName>
</protein>
<dbReference type="EMBL" id="JAROCA020000001">
    <property type="protein sequence ID" value="MDY0406092.1"/>
    <property type="molecule type" value="Genomic_DNA"/>
</dbReference>
<keyword evidence="3" id="KW-1185">Reference proteome</keyword>